<evidence type="ECO:0000313" key="13">
    <source>
        <dbReference type="Proteomes" id="UP000199107"/>
    </source>
</evidence>
<dbReference type="STRING" id="48727.SAMN05192555_11153"/>
<feature type="domain" description="VRR-NUC" evidence="11">
    <location>
        <begin position="448"/>
        <end position="565"/>
    </location>
</feature>
<reference evidence="13" key="1">
    <citation type="submission" date="2016-10" db="EMBL/GenBank/DDBJ databases">
        <authorList>
            <person name="Varghese N."/>
            <person name="Submissions S."/>
        </authorList>
    </citation>
    <scope>NUCLEOTIDE SEQUENCE [LARGE SCALE GENOMIC DNA]</scope>
    <source>
        <strain evidence="13">AAP</strain>
    </source>
</reference>
<sequence>MNSKWPAAPTAASLDDPRYYLANFRCLLEWVAACYDDLLSDAERAFMRDVLDLPVPAQALLVRMVMRRGETFRAARLDYAEIGDTAAALAPLVVSGWVEEDPLLSLDELFRHWRLAELRTALAGDIRAAGLPASTGKARLREALAARLVEPRRLTQWWPEAPDRIVRITCMDHCERLRLMFFGNLRQDWADFVLAELGMQRYERVPLDPASRAFQRRAEVDAYRHLHQLRERLDVGESADSLWPEVAASGSDEVWDSPWLATRRARLLFQLGREAERHGNQTLALEAYTESARDPGGGGEARIRRLRLLERLGESRDALTLAEAQPSRSDAEGQALARLVPRLRRRLGLAVQPPPPAPDIEHWTLTLPEPAVGVEVAVRDHLQRTECPVHYVENALIGGLFGLLCWEAIFAPLPGAFFHPFQRGPADLRREDFVGRRRERFDVCLAQLEEGSYAATIRRHWHTKHGLASPFVDWQVLDETLLERALACLPAAHLERLFVRLLADIGTNRAGLPDLIQFLPEATQGPRYRLIEVKGPGDRLQDNQRRWMAYFHTHGIPASVCRVRWQTPP</sequence>
<keyword evidence="13" id="KW-1185">Reference proteome</keyword>
<evidence type="ECO:0000256" key="7">
    <source>
        <dbReference type="ARBA" id="ARBA00022723"/>
    </source>
</evidence>
<dbReference type="PANTHER" id="PTHR15749:SF4">
    <property type="entry name" value="FANCONI-ASSOCIATED NUCLEASE 1"/>
    <property type="match status" value="1"/>
</dbReference>
<evidence type="ECO:0000256" key="2">
    <source>
        <dbReference type="ARBA" id="ARBA00001936"/>
    </source>
</evidence>
<evidence type="ECO:0000256" key="8">
    <source>
        <dbReference type="ARBA" id="ARBA00022801"/>
    </source>
</evidence>
<dbReference type="RefSeq" id="WP_089659214.1">
    <property type="nucleotide sequence ID" value="NZ_FNGH01000011.1"/>
</dbReference>
<evidence type="ECO:0000256" key="10">
    <source>
        <dbReference type="ARBA" id="ARBA00023211"/>
    </source>
</evidence>
<dbReference type="InterPro" id="IPR049125">
    <property type="entry name" value="FAN1-like_WH"/>
</dbReference>
<keyword evidence="7" id="KW-0479">Metal-binding</keyword>
<evidence type="ECO:0000259" key="11">
    <source>
        <dbReference type="SMART" id="SM00990"/>
    </source>
</evidence>
<dbReference type="InterPro" id="IPR014883">
    <property type="entry name" value="VRR_NUC"/>
</dbReference>
<gene>
    <name evidence="12" type="ORF">SAMN05192555_11153</name>
</gene>
<dbReference type="EMBL" id="FNGH01000011">
    <property type="protein sequence ID" value="SDM27240.1"/>
    <property type="molecule type" value="Genomic_DNA"/>
</dbReference>
<keyword evidence="10" id="KW-0464">Manganese</keyword>
<dbReference type="PANTHER" id="PTHR15749">
    <property type="entry name" value="FANCONI-ASSOCIATED NUCLEASE 1"/>
    <property type="match status" value="1"/>
</dbReference>
<evidence type="ECO:0000256" key="9">
    <source>
        <dbReference type="ARBA" id="ARBA00022842"/>
    </source>
</evidence>
<organism evidence="12 13">
    <name type="scientific">Franzmannia pantelleriensis</name>
    <dbReference type="NCBI Taxonomy" id="48727"/>
    <lineage>
        <taxon>Bacteria</taxon>
        <taxon>Pseudomonadati</taxon>
        <taxon>Pseudomonadota</taxon>
        <taxon>Gammaproteobacteria</taxon>
        <taxon>Oceanospirillales</taxon>
        <taxon>Halomonadaceae</taxon>
        <taxon>Franzmannia</taxon>
    </lineage>
</organism>
<dbReference type="AlphaFoldDB" id="A0A1G9RW39"/>
<name>A0A1G9RW39_9GAMM</name>
<dbReference type="InterPro" id="IPR040603">
    <property type="entry name" value="FAN1_SAP_bact"/>
</dbReference>
<keyword evidence="8" id="KW-0378">Hydrolase</keyword>
<evidence type="ECO:0000256" key="1">
    <source>
        <dbReference type="ARBA" id="ARBA00000983"/>
    </source>
</evidence>
<dbReference type="OrthoDB" id="9803913at2"/>
<accession>A0A1G9RW39</accession>
<dbReference type="Pfam" id="PF08774">
    <property type="entry name" value="VRR_NUC"/>
    <property type="match status" value="1"/>
</dbReference>
<keyword evidence="6" id="KW-0540">Nuclease</keyword>
<protein>
    <recommendedName>
        <fullName evidence="5">phosphodiesterase I</fullName>
        <ecNumber evidence="5">3.1.4.1</ecNumber>
    </recommendedName>
</protein>
<comment type="cofactor">
    <cofactor evidence="2">
        <name>Mn(2+)</name>
        <dbReference type="ChEBI" id="CHEBI:29035"/>
    </cofactor>
</comment>
<evidence type="ECO:0000256" key="6">
    <source>
        <dbReference type="ARBA" id="ARBA00022722"/>
    </source>
</evidence>
<dbReference type="GO" id="GO:0003676">
    <property type="term" value="F:nucleic acid binding"/>
    <property type="evidence" value="ECO:0007669"/>
    <property type="project" value="InterPro"/>
</dbReference>
<comment type="cofactor">
    <cofactor evidence="3">
        <name>Mg(2+)</name>
        <dbReference type="ChEBI" id="CHEBI:18420"/>
    </cofactor>
</comment>
<evidence type="ECO:0000313" key="12">
    <source>
        <dbReference type="EMBL" id="SDM27240.1"/>
    </source>
</evidence>
<dbReference type="SMART" id="SM00990">
    <property type="entry name" value="VRR_NUC"/>
    <property type="match status" value="1"/>
</dbReference>
<proteinExistence type="inferred from homology"/>
<evidence type="ECO:0000256" key="5">
    <source>
        <dbReference type="ARBA" id="ARBA00012029"/>
    </source>
</evidence>
<dbReference type="InterPro" id="IPR011856">
    <property type="entry name" value="tRNA_endonuc-like_dom_sf"/>
</dbReference>
<comment type="similarity">
    <text evidence="4">Belongs to the FAN1 family.</text>
</comment>
<dbReference type="GO" id="GO:0036297">
    <property type="term" value="P:interstrand cross-link repair"/>
    <property type="evidence" value="ECO:0007669"/>
    <property type="project" value="InterPro"/>
</dbReference>
<evidence type="ECO:0000256" key="3">
    <source>
        <dbReference type="ARBA" id="ARBA00001946"/>
    </source>
</evidence>
<dbReference type="GO" id="GO:0046872">
    <property type="term" value="F:metal ion binding"/>
    <property type="evidence" value="ECO:0007669"/>
    <property type="project" value="UniProtKB-KW"/>
</dbReference>
<evidence type="ECO:0000256" key="4">
    <source>
        <dbReference type="ARBA" id="ARBA00005533"/>
    </source>
</evidence>
<dbReference type="Pfam" id="PF18081">
    <property type="entry name" value="FANC_SAP"/>
    <property type="match status" value="1"/>
</dbReference>
<dbReference type="InterPro" id="IPR033315">
    <property type="entry name" value="Fan1-like"/>
</dbReference>
<dbReference type="GO" id="GO:0004528">
    <property type="term" value="F:phosphodiesterase I activity"/>
    <property type="evidence" value="ECO:0007669"/>
    <property type="project" value="UniProtKB-EC"/>
</dbReference>
<keyword evidence="9" id="KW-0460">Magnesium</keyword>
<comment type="catalytic activity">
    <reaction evidence="1">
        <text>Hydrolytically removes 5'-nucleotides successively from the 3'-hydroxy termini of 3'-hydroxy-terminated oligonucleotides.</text>
        <dbReference type="EC" id="3.1.4.1"/>
    </reaction>
</comment>
<dbReference type="Pfam" id="PF21315">
    <property type="entry name" value="FAN1_HTH"/>
    <property type="match status" value="1"/>
</dbReference>
<dbReference type="EC" id="3.1.4.1" evidence="5"/>
<dbReference type="Gene3D" id="3.40.1350.10">
    <property type="match status" value="1"/>
</dbReference>
<dbReference type="Proteomes" id="UP000199107">
    <property type="component" value="Unassembled WGS sequence"/>
</dbReference>